<dbReference type="Pfam" id="PF00045">
    <property type="entry name" value="Hemopexin"/>
    <property type="match status" value="3"/>
</dbReference>
<dbReference type="SUPFAM" id="SSF55486">
    <property type="entry name" value="Metalloproteases ('zincins'), catalytic domain"/>
    <property type="match status" value="1"/>
</dbReference>
<evidence type="ECO:0000256" key="17">
    <source>
        <dbReference type="PIRSR" id="PIRSR621190-2"/>
    </source>
</evidence>
<dbReference type="InterPro" id="IPR033739">
    <property type="entry name" value="M10A_MMP"/>
</dbReference>
<evidence type="ECO:0000256" key="7">
    <source>
        <dbReference type="ARBA" id="ARBA00022729"/>
    </source>
</evidence>
<dbReference type="FunFam" id="2.110.10.10:FF:000002">
    <property type="entry name" value="Matrix metallopeptidase 3"/>
    <property type="match status" value="1"/>
</dbReference>
<proteinExistence type="inferred from homology"/>
<evidence type="ECO:0000256" key="12">
    <source>
        <dbReference type="ARBA" id="ARBA00023049"/>
    </source>
</evidence>
<keyword evidence="7" id="KW-0732">Signal</keyword>
<keyword evidence="10 16" id="KW-0862">Zinc</keyword>
<dbReference type="SUPFAM" id="SSF47090">
    <property type="entry name" value="PGBD-like"/>
    <property type="match status" value="1"/>
</dbReference>
<evidence type="ECO:0000256" key="9">
    <source>
        <dbReference type="ARBA" id="ARBA00022801"/>
    </source>
</evidence>
<feature type="binding site" evidence="16">
    <location>
        <position position="177"/>
    </location>
    <ligand>
        <name>Zn(2+)</name>
        <dbReference type="ChEBI" id="CHEBI:29105"/>
        <label>2</label>
        <note>catalytic</note>
    </ligand>
</feature>
<dbReference type="PANTHER" id="PTHR10201">
    <property type="entry name" value="MATRIX METALLOPROTEINASE"/>
    <property type="match status" value="1"/>
</dbReference>
<dbReference type="CDD" id="cd04278">
    <property type="entry name" value="ZnMc_MMP"/>
    <property type="match status" value="1"/>
</dbReference>
<keyword evidence="8" id="KW-0677">Repeat</keyword>
<feature type="region of interest" description="Disordered" evidence="19">
    <location>
        <begin position="1"/>
        <end position="31"/>
    </location>
</feature>
<dbReference type="InterPro" id="IPR036365">
    <property type="entry name" value="PGBD-like_sf"/>
</dbReference>
<keyword evidence="5" id="KW-0645">Protease</keyword>
<evidence type="ECO:0000256" key="14">
    <source>
        <dbReference type="ARBA" id="ARBA00023157"/>
    </source>
</evidence>
<feature type="repeat" description="Hemopexin" evidence="18">
    <location>
        <begin position="277"/>
        <end position="323"/>
    </location>
</feature>
<dbReference type="Pfam" id="PF01471">
    <property type="entry name" value="PG_binding_1"/>
    <property type="match status" value="1"/>
</dbReference>
<dbReference type="PIRSF" id="PIRSF001191">
    <property type="entry name" value="Peptidase_M10A_matrix"/>
    <property type="match status" value="1"/>
</dbReference>
<comment type="cofactor">
    <cofactor evidence="17">
        <name>Zn(2+)</name>
        <dbReference type="ChEBI" id="CHEBI:29105"/>
    </cofactor>
    <text evidence="17">Binds 2 Zn(2+) ions per subunit.</text>
</comment>
<dbReference type="Pfam" id="PF00413">
    <property type="entry name" value="Peptidase_M10"/>
    <property type="match status" value="1"/>
</dbReference>
<dbReference type="FunFam" id="3.40.390.10:FF:000007">
    <property type="entry name" value="Collagenase 3"/>
    <property type="match status" value="1"/>
</dbReference>
<feature type="binding site" evidence="17">
    <location>
        <position position="131"/>
    </location>
    <ligand>
        <name>Zn(2+)</name>
        <dbReference type="ChEBI" id="CHEBI:29105"/>
        <label>1</label>
    </ligand>
</feature>
<dbReference type="InterPro" id="IPR001818">
    <property type="entry name" value="Pept_M10_metallopeptidase"/>
</dbReference>
<dbReference type="Gene3D" id="2.110.10.10">
    <property type="entry name" value="Hemopexin-like domain"/>
    <property type="match status" value="1"/>
</dbReference>
<organism evidence="21 22">
    <name type="scientific">Anolis carolinensis</name>
    <name type="common">Green anole</name>
    <name type="synonym">American chameleon</name>
    <dbReference type="NCBI Taxonomy" id="28377"/>
    <lineage>
        <taxon>Eukaryota</taxon>
        <taxon>Metazoa</taxon>
        <taxon>Chordata</taxon>
        <taxon>Craniata</taxon>
        <taxon>Vertebrata</taxon>
        <taxon>Euteleostomi</taxon>
        <taxon>Lepidosauria</taxon>
        <taxon>Squamata</taxon>
        <taxon>Bifurcata</taxon>
        <taxon>Unidentata</taxon>
        <taxon>Episquamata</taxon>
        <taxon>Toxicofera</taxon>
        <taxon>Iguania</taxon>
        <taxon>Dactyloidae</taxon>
        <taxon>Anolis</taxon>
    </lineage>
</organism>
<feature type="binding site" evidence="17">
    <location>
        <position position="119"/>
    </location>
    <ligand>
        <name>Ca(2+)</name>
        <dbReference type="ChEBI" id="CHEBI:29108"/>
        <label>2</label>
    </ligand>
</feature>
<keyword evidence="9" id="KW-0378">Hydrolase</keyword>
<dbReference type="InterPro" id="IPR018487">
    <property type="entry name" value="Hemopexin-like_repeat"/>
</dbReference>
<keyword evidence="6 16" id="KW-0479">Metal-binding</keyword>
<dbReference type="PROSITE" id="PS51642">
    <property type="entry name" value="HEMOPEXIN_2"/>
    <property type="match status" value="3"/>
</dbReference>
<feature type="binding site" evidence="17">
    <location>
        <position position="331"/>
    </location>
    <ligand>
        <name>Ca(2+)</name>
        <dbReference type="ChEBI" id="CHEBI:29108"/>
        <label>5</label>
    </ligand>
</feature>
<feature type="binding site" evidence="17">
    <location>
        <position position="129"/>
    </location>
    <ligand>
        <name>Zn(2+)</name>
        <dbReference type="ChEBI" id="CHEBI:29105"/>
        <label>1</label>
    </ligand>
</feature>
<keyword evidence="13" id="KW-0865">Zymogen</keyword>
<evidence type="ECO:0000313" key="21">
    <source>
        <dbReference type="Ensembl" id="ENSACAP00000039457.1"/>
    </source>
</evidence>
<keyword evidence="4" id="KW-0272">Extracellular matrix</keyword>
<comment type="similarity">
    <text evidence="2">Belongs to the peptidase M10A family.</text>
</comment>
<reference evidence="21 22" key="1">
    <citation type="submission" date="2009-12" db="EMBL/GenBank/DDBJ databases">
        <title>The Genome Sequence of Anolis carolinensis (Green Anole Lizard).</title>
        <authorList>
            <consortium name="The Genome Sequencing Platform"/>
            <person name="Di Palma F."/>
            <person name="Alfoldi J."/>
            <person name="Heiman D."/>
            <person name="Young S."/>
            <person name="Grabherr M."/>
            <person name="Johnson J."/>
            <person name="Lander E.S."/>
            <person name="Lindblad-Toh K."/>
        </authorList>
    </citation>
    <scope>NUCLEOTIDE SEQUENCE [LARGE SCALE GENOMIC DNA]</scope>
    <source>
        <strain evidence="21 22">JBL SC #1</strain>
    </source>
</reference>
<evidence type="ECO:0000256" key="2">
    <source>
        <dbReference type="ARBA" id="ARBA00010370"/>
    </source>
</evidence>
<dbReference type="GO" id="GO:0004222">
    <property type="term" value="F:metalloendopeptidase activity"/>
    <property type="evidence" value="ECO:0007669"/>
    <property type="project" value="InterPro"/>
</dbReference>
<dbReference type="InterPro" id="IPR002477">
    <property type="entry name" value="Peptidoglycan-bd-like"/>
</dbReference>
<dbReference type="PRINTS" id="PR00138">
    <property type="entry name" value="MATRIXIN"/>
</dbReference>
<evidence type="ECO:0000256" key="5">
    <source>
        <dbReference type="ARBA" id="ARBA00022670"/>
    </source>
</evidence>
<keyword evidence="11 17" id="KW-0106">Calcium</keyword>
<feature type="binding site" evidence="17">
    <location>
        <position position="144"/>
    </location>
    <ligand>
        <name>Zn(2+)</name>
        <dbReference type="ChEBI" id="CHEBI:29105"/>
        <label>1</label>
    </ligand>
</feature>
<feature type="binding site" evidence="17">
    <location>
        <position position="283"/>
    </location>
    <ligand>
        <name>Ca(2+)</name>
        <dbReference type="ChEBI" id="CHEBI:29108"/>
        <label>5</label>
    </ligand>
</feature>
<feature type="active site" evidence="15">
    <location>
        <position position="178"/>
    </location>
</feature>
<keyword evidence="12" id="KW-0482">Metalloprotease</keyword>
<feature type="repeat" description="Hemopexin" evidence="18">
    <location>
        <begin position="325"/>
        <end position="373"/>
    </location>
</feature>
<dbReference type="AlphaFoldDB" id="A0A803TW67"/>
<dbReference type="GeneTree" id="ENSGT00940000165562"/>
<keyword evidence="22" id="KW-1185">Reference proteome</keyword>
<evidence type="ECO:0000256" key="1">
    <source>
        <dbReference type="ARBA" id="ARBA00004498"/>
    </source>
</evidence>
<feature type="binding site" evidence="17">
    <location>
        <position position="151"/>
    </location>
    <ligand>
        <name>Ca(2+)</name>
        <dbReference type="ChEBI" id="CHEBI:29108"/>
        <label>2</label>
    </ligand>
</feature>
<dbReference type="Ensembl" id="ENSACAT00000055587.1">
    <property type="protein sequence ID" value="ENSACAP00000039457.1"/>
    <property type="gene ID" value="ENSACAG00000039814.1"/>
</dbReference>
<dbReference type="Proteomes" id="UP000001646">
    <property type="component" value="Chromosome 3"/>
</dbReference>
<dbReference type="InterPro" id="IPR000585">
    <property type="entry name" value="Hemopexin-like_dom"/>
</dbReference>
<name>A0A803TW67_ANOCA</name>
<dbReference type="GO" id="GO:0008270">
    <property type="term" value="F:zinc ion binding"/>
    <property type="evidence" value="ECO:0007669"/>
    <property type="project" value="InterPro"/>
</dbReference>
<dbReference type="Gene3D" id="3.40.390.10">
    <property type="entry name" value="Collagenase (Catalytic Domain)"/>
    <property type="match status" value="1"/>
</dbReference>
<feature type="binding site" evidence="16">
    <location>
        <position position="181"/>
    </location>
    <ligand>
        <name>Zn(2+)</name>
        <dbReference type="ChEBI" id="CHEBI:29105"/>
        <label>2</label>
        <note>catalytic</note>
    </ligand>
</feature>
<dbReference type="CDD" id="cd00094">
    <property type="entry name" value="HX"/>
    <property type="match status" value="1"/>
</dbReference>
<protein>
    <recommendedName>
        <fullName evidence="20">Peptidase metallopeptidase domain-containing protein</fullName>
    </recommendedName>
</protein>
<dbReference type="InterPro" id="IPR006026">
    <property type="entry name" value="Peptidase_Metallo"/>
</dbReference>
<feature type="compositionally biased region" description="Polar residues" evidence="19">
    <location>
        <begin position="20"/>
        <end position="31"/>
    </location>
</feature>
<dbReference type="GO" id="GO:0031012">
    <property type="term" value="C:extracellular matrix"/>
    <property type="evidence" value="ECO:0007669"/>
    <property type="project" value="InterPro"/>
</dbReference>
<feature type="repeat" description="Hemopexin" evidence="18">
    <location>
        <begin position="374"/>
        <end position="417"/>
    </location>
</feature>
<dbReference type="GO" id="GO:0006508">
    <property type="term" value="P:proteolysis"/>
    <property type="evidence" value="ECO:0007669"/>
    <property type="project" value="UniProtKB-KW"/>
</dbReference>
<dbReference type="InterPro" id="IPR024079">
    <property type="entry name" value="MetalloPept_cat_dom_sf"/>
</dbReference>
<dbReference type="InterPro" id="IPR021190">
    <property type="entry name" value="Pept_M10A"/>
</dbReference>
<dbReference type="SMART" id="SM00235">
    <property type="entry name" value="ZnMc"/>
    <property type="match status" value="1"/>
</dbReference>
<feature type="binding site" evidence="17">
    <location>
        <position position="155"/>
    </location>
    <ligand>
        <name>Zn(2+)</name>
        <dbReference type="ChEBI" id="CHEBI:29105"/>
        <label>1</label>
    </ligand>
</feature>
<comment type="subcellular location">
    <subcellularLocation>
        <location evidence="1">Secreted</location>
        <location evidence="1">Extracellular space</location>
        <location evidence="1">Extracellular matrix</location>
    </subcellularLocation>
</comment>
<evidence type="ECO:0000256" key="6">
    <source>
        <dbReference type="ARBA" id="ARBA00022723"/>
    </source>
</evidence>
<evidence type="ECO:0000256" key="10">
    <source>
        <dbReference type="ARBA" id="ARBA00022833"/>
    </source>
</evidence>
<feature type="binding site" description="in inhibited form" evidence="17">
    <location>
        <position position="53"/>
    </location>
    <ligand>
        <name>Zn(2+)</name>
        <dbReference type="ChEBI" id="CHEBI:29105"/>
        <label>2</label>
        <note>catalytic</note>
    </ligand>
</feature>
<evidence type="ECO:0000256" key="4">
    <source>
        <dbReference type="ARBA" id="ARBA00022530"/>
    </source>
</evidence>
<sequence>MENYYPESKPATVSRSRRSVPTSKIRQMQESSGLKVTGKLDQSTLEAMKKHRCGVPDIGGFATFAMSPKWGVKDLTYSIQNYTQKMEPADIDDAIERAWKMWSEVTPLTFTRVYNGSADIRISFVTGNHGDIRPFQKGDNQLAHAFSPAFGGEVHFNDDIVWTKDLAGINFFIVAAHEFGHSLGLYHSSVLKALMFALYPTTDPKTLRLHKDDIKGIQSLYGKLALVTVLGDIFHLTFRKHEILGVFTLAGDFIWRKNPFKQEVENSSVGSFWPVLKSGIDAAYAIQDKDMVYFFKGTKFWAARANIIEPGFPRNIHRLGFPKNVQKIDAAAYDENAKKTYFFSGDKYWRYDEIKNTMERSYPRPITADFPNIGSRVDAAFQQDGHLYLFNGSKQYEFDSRTKKFLGSKKANSWFGCMEHKKN</sequence>
<keyword evidence="3" id="KW-0964">Secreted</keyword>
<feature type="binding site" evidence="17">
    <location>
        <position position="158"/>
    </location>
    <ligand>
        <name>Ca(2+)</name>
        <dbReference type="ChEBI" id="CHEBI:29108"/>
        <label>1</label>
    </ligand>
</feature>
<evidence type="ECO:0000256" key="18">
    <source>
        <dbReference type="PROSITE-ProRule" id="PRU01011"/>
    </source>
</evidence>
<evidence type="ECO:0000259" key="20">
    <source>
        <dbReference type="SMART" id="SM00235"/>
    </source>
</evidence>
<accession>A0A803TW67</accession>
<comment type="cofactor">
    <cofactor evidence="17">
        <name>Ca(2+)</name>
        <dbReference type="ChEBI" id="CHEBI:29108"/>
    </cofactor>
    <text evidence="17">Can bind about 5 Ca(2+) ions per subunit.</text>
</comment>
<reference evidence="21" key="3">
    <citation type="submission" date="2025-09" db="UniProtKB">
        <authorList>
            <consortium name="Ensembl"/>
        </authorList>
    </citation>
    <scope>IDENTIFICATION</scope>
</reference>
<feature type="binding site" evidence="17">
    <location>
        <position position="378"/>
    </location>
    <ligand>
        <name>Ca(2+)</name>
        <dbReference type="ChEBI" id="CHEBI:29108"/>
        <label>4</label>
    </ligand>
</feature>
<evidence type="ECO:0000256" key="15">
    <source>
        <dbReference type="PIRSR" id="PIRSR001191-1"/>
    </source>
</evidence>
<feature type="binding site" evidence="17">
    <location>
        <position position="195"/>
    </location>
    <ligand>
        <name>Zn(2+)</name>
        <dbReference type="ChEBI" id="CHEBI:29105"/>
        <label>2</label>
        <note>catalytic</note>
    </ligand>
</feature>
<evidence type="ECO:0000256" key="16">
    <source>
        <dbReference type="PIRSR" id="PIRSR001191-2"/>
    </source>
</evidence>
<evidence type="ECO:0000256" key="13">
    <source>
        <dbReference type="ARBA" id="ARBA00023145"/>
    </source>
</evidence>
<evidence type="ECO:0000256" key="8">
    <source>
        <dbReference type="ARBA" id="ARBA00022737"/>
    </source>
</evidence>
<feature type="domain" description="Peptidase metallopeptidase" evidence="20">
    <location>
        <begin position="66"/>
        <end position="223"/>
    </location>
</feature>
<feature type="binding site" evidence="16">
    <location>
        <position position="187"/>
    </location>
    <ligand>
        <name>Zn(2+)</name>
        <dbReference type="ChEBI" id="CHEBI:29105"/>
        <label>2</label>
        <note>catalytic</note>
    </ligand>
</feature>
<evidence type="ECO:0000313" key="22">
    <source>
        <dbReference type="Proteomes" id="UP000001646"/>
    </source>
</evidence>
<feature type="binding site" evidence="17">
    <location>
        <position position="281"/>
    </location>
    <ligand>
        <name>Ca(2+)</name>
        <dbReference type="ChEBI" id="CHEBI:29108"/>
        <label>4</label>
    </ligand>
</feature>
<evidence type="ECO:0000256" key="19">
    <source>
        <dbReference type="SAM" id="MobiDB-lite"/>
    </source>
</evidence>
<dbReference type="PANTHER" id="PTHR10201:SF267">
    <property type="entry name" value="MACROPHAGE METALLOELASTASE"/>
    <property type="match status" value="1"/>
</dbReference>
<dbReference type="InterPro" id="IPR036375">
    <property type="entry name" value="Hemopexin-like_dom_sf"/>
</dbReference>
<reference evidence="21" key="2">
    <citation type="submission" date="2025-08" db="UniProtKB">
        <authorList>
            <consortium name="Ensembl"/>
        </authorList>
    </citation>
    <scope>IDENTIFICATION</scope>
</reference>
<dbReference type="SMART" id="SM00120">
    <property type="entry name" value="HX"/>
    <property type="match status" value="3"/>
</dbReference>
<evidence type="ECO:0000256" key="11">
    <source>
        <dbReference type="ARBA" id="ARBA00022837"/>
    </source>
</evidence>
<keyword evidence="14" id="KW-1015">Disulfide bond</keyword>
<evidence type="ECO:0000256" key="3">
    <source>
        <dbReference type="ARBA" id="ARBA00022525"/>
    </source>
</evidence>
<dbReference type="SUPFAM" id="SSF50923">
    <property type="entry name" value="Hemopexin-like domain"/>
    <property type="match status" value="1"/>
</dbReference>